<dbReference type="EMBL" id="JAEUBF010000677">
    <property type="protein sequence ID" value="KAH3676151.1"/>
    <property type="molecule type" value="Genomic_DNA"/>
</dbReference>
<feature type="compositionally biased region" description="Basic residues" evidence="3">
    <location>
        <begin position="125"/>
        <end position="140"/>
    </location>
</feature>
<evidence type="ECO:0000256" key="3">
    <source>
        <dbReference type="SAM" id="MobiDB-lite"/>
    </source>
</evidence>
<sequence length="178" mass="20740">MSRFVPAGKSDLDALQEQESRVSKKHQEDEEDKEIPSLYEQMRLNHERKELEYQAKLKAKNQPHKINAKELDFYKQLRERNDLKNLETKQEIEKELLLFDKLKKENSSIKNSTKPLPYVPNINRGKVRKPSSLGVKKKPLKKGESKFSKLEDTTKNNTEPKAKPLLNNYSSDSESNSD</sequence>
<reference evidence="5" key="2">
    <citation type="submission" date="2021-01" db="EMBL/GenBank/DDBJ databases">
        <authorList>
            <person name="Schikora-Tamarit M.A."/>
        </authorList>
    </citation>
    <scope>NUCLEOTIDE SEQUENCE</scope>
    <source>
        <strain evidence="5">CBS6341</strain>
    </source>
</reference>
<name>A0A9P8PQ44_9ASCO</name>
<evidence type="ECO:0000256" key="1">
    <source>
        <dbReference type="ARBA" id="ARBA00004123"/>
    </source>
</evidence>
<evidence type="ECO:0000313" key="5">
    <source>
        <dbReference type="EMBL" id="KAH3676151.1"/>
    </source>
</evidence>
<feature type="region of interest" description="Disordered" evidence="3">
    <location>
        <begin position="104"/>
        <end position="178"/>
    </location>
</feature>
<dbReference type="Pfam" id="PF10187">
    <property type="entry name" value="FAM192A_Fyv6_N"/>
    <property type="match status" value="1"/>
</dbReference>
<dbReference type="OrthoDB" id="75807at2759"/>
<keyword evidence="6" id="KW-1185">Reference proteome</keyword>
<dbReference type="Proteomes" id="UP000769528">
    <property type="component" value="Unassembled WGS sequence"/>
</dbReference>
<evidence type="ECO:0000313" key="6">
    <source>
        <dbReference type="Proteomes" id="UP000769528"/>
    </source>
</evidence>
<comment type="subcellular location">
    <subcellularLocation>
        <location evidence="1">Nucleus</location>
    </subcellularLocation>
</comment>
<gene>
    <name evidence="5" type="ORF">WICMUC_002173</name>
</gene>
<feature type="compositionally biased region" description="Low complexity" evidence="3">
    <location>
        <begin position="167"/>
        <end position="178"/>
    </location>
</feature>
<evidence type="ECO:0000256" key="2">
    <source>
        <dbReference type="ARBA" id="ARBA00023242"/>
    </source>
</evidence>
<accession>A0A9P8PQ44</accession>
<dbReference type="AlphaFoldDB" id="A0A9P8PQ44"/>
<proteinExistence type="predicted"/>
<evidence type="ECO:0000259" key="4">
    <source>
        <dbReference type="Pfam" id="PF10187"/>
    </source>
</evidence>
<reference evidence="5" key="1">
    <citation type="journal article" date="2021" name="Open Biol.">
        <title>Shared evolutionary footprints suggest mitochondrial oxidative damage underlies multiple complex I losses in fungi.</title>
        <authorList>
            <person name="Schikora-Tamarit M.A."/>
            <person name="Marcet-Houben M."/>
            <person name="Nosek J."/>
            <person name="Gabaldon T."/>
        </authorList>
    </citation>
    <scope>NUCLEOTIDE SEQUENCE</scope>
    <source>
        <strain evidence="5">CBS6341</strain>
    </source>
</reference>
<feature type="compositionally biased region" description="Basic and acidic residues" evidence="3">
    <location>
        <begin position="18"/>
        <end position="28"/>
    </location>
</feature>
<dbReference type="GO" id="GO:0005634">
    <property type="term" value="C:nucleus"/>
    <property type="evidence" value="ECO:0007669"/>
    <property type="project" value="UniProtKB-SubCell"/>
</dbReference>
<dbReference type="InterPro" id="IPR019331">
    <property type="entry name" value="FAM192A/Fyv6_N"/>
</dbReference>
<organism evidence="5 6">
    <name type="scientific">Wickerhamomyces mucosus</name>
    <dbReference type="NCBI Taxonomy" id="1378264"/>
    <lineage>
        <taxon>Eukaryota</taxon>
        <taxon>Fungi</taxon>
        <taxon>Dikarya</taxon>
        <taxon>Ascomycota</taxon>
        <taxon>Saccharomycotina</taxon>
        <taxon>Saccharomycetes</taxon>
        <taxon>Phaffomycetales</taxon>
        <taxon>Wickerhamomycetaceae</taxon>
        <taxon>Wickerhamomyces</taxon>
    </lineage>
</organism>
<comment type="caution">
    <text evidence="5">The sequence shown here is derived from an EMBL/GenBank/DDBJ whole genome shotgun (WGS) entry which is preliminary data.</text>
</comment>
<protein>
    <recommendedName>
        <fullName evidence="4">FAM192A/Fyv6 N-terminal domain-containing protein</fullName>
    </recommendedName>
</protein>
<feature type="region of interest" description="Disordered" evidence="3">
    <location>
        <begin position="1"/>
        <end position="37"/>
    </location>
</feature>
<feature type="domain" description="FAM192A/Fyv6 N-terminal" evidence="4">
    <location>
        <begin position="17"/>
        <end position="99"/>
    </location>
</feature>
<keyword evidence="2" id="KW-0539">Nucleus</keyword>
<feature type="compositionally biased region" description="Basic and acidic residues" evidence="3">
    <location>
        <begin position="141"/>
        <end position="162"/>
    </location>
</feature>